<proteinExistence type="predicted"/>
<evidence type="ECO:0000313" key="2">
    <source>
        <dbReference type="Proteomes" id="UP000012149"/>
    </source>
</evidence>
<dbReference type="Proteomes" id="UP000012149">
    <property type="component" value="Unassembled WGS sequence"/>
</dbReference>
<name>M6W4G7_9LEPT</name>
<sequence length="61" mass="7117">MCLEPLGNFNESFWFRLTFKTLKKIGSYQSDSFDKNAGVPTNYVSLCFFAISNRFFYEKPA</sequence>
<protein>
    <submittedName>
        <fullName evidence="1">Uncharacterized protein</fullName>
    </submittedName>
</protein>
<organism evidence="1 2">
    <name type="scientific">Leptospira santarosai str. CBC1416</name>
    <dbReference type="NCBI Taxonomy" id="1193059"/>
    <lineage>
        <taxon>Bacteria</taxon>
        <taxon>Pseudomonadati</taxon>
        <taxon>Spirochaetota</taxon>
        <taxon>Spirochaetia</taxon>
        <taxon>Leptospirales</taxon>
        <taxon>Leptospiraceae</taxon>
        <taxon>Leptospira</taxon>
    </lineage>
</organism>
<gene>
    <name evidence="1" type="ORF">LEP1GSC161_3790</name>
</gene>
<accession>M6W4G7</accession>
<dbReference type="EMBL" id="AKWE02000161">
    <property type="protein sequence ID" value="EMO56688.1"/>
    <property type="molecule type" value="Genomic_DNA"/>
</dbReference>
<reference evidence="1 2" key="1">
    <citation type="submission" date="2013-01" db="EMBL/GenBank/DDBJ databases">
        <authorList>
            <person name="Harkins D.M."/>
            <person name="Durkin A.S."/>
            <person name="Brinkac L.M."/>
            <person name="Haft D.H."/>
            <person name="Selengut J.D."/>
            <person name="Sanka R."/>
            <person name="DePew J."/>
            <person name="Purushe J."/>
            <person name="Matthias M.A."/>
            <person name="Vinetz J.M."/>
            <person name="Sutton G.G."/>
            <person name="Nierman W.C."/>
            <person name="Fouts D.E."/>
        </authorList>
    </citation>
    <scope>NUCLEOTIDE SEQUENCE [LARGE SCALE GENOMIC DNA]</scope>
    <source>
        <strain evidence="1 2">CBC1416</strain>
    </source>
</reference>
<evidence type="ECO:0000313" key="1">
    <source>
        <dbReference type="EMBL" id="EMO56688.1"/>
    </source>
</evidence>
<dbReference type="AlphaFoldDB" id="M6W4G7"/>
<comment type="caution">
    <text evidence="1">The sequence shown here is derived from an EMBL/GenBank/DDBJ whole genome shotgun (WGS) entry which is preliminary data.</text>
</comment>